<gene>
    <name evidence="2" type="ORF">SAMN05421734_105207</name>
</gene>
<dbReference type="AlphaFoldDB" id="A0A1G6K0H5"/>
<dbReference type="PANTHER" id="PTHR37804">
    <property type="entry name" value="CDAA REGULATORY PROTEIN CDAR"/>
    <property type="match status" value="1"/>
</dbReference>
<keyword evidence="1" id="KW-0472">Membrane</keyword>
<name>A0A1G6K0H5_9BACI</name>
<evidence type="ECO:0000256" key="1">
    <source>
        <dbReference type="SAM" id="Phobius"/>
    </source>
</evidence>
<dbReference type="RefSeq" id="WP_090795715.1">
    <property type="nucleotide sequence ID" value="NZ_FMYI01000005.1"/>
</dbReference>
<keyword evidence="1" id="KW-0812">Transmembrane</keyword>
<reference evidence="3" key="1">
    <citation type="submission" date="2016-09" db="EMBL/GenBank/DDBJ databases">
        <authorList>
            <person name="Varghese N."/>
            <person name="Submissions S."/>
        </authorList>
    </citation>
    <scope>NUCLEOTIDE SEQUENCE [LARGE SCALE GENOMIC DNA]</scope>
    <source>
        <strain evidence="3">S5</strain>
    </source>
</reference>
<accession>A0A1G6K0H5</accession>
<dbReference type="EMBL" id="FMYI01000005">
    <property type="protein sequence ID" value="SDC24474.1"/>
    <property type="molecule type" value="Genomic_DNA"/>
</dbReference>
<keyword evidence="1" id="KW-1133">Transmembrane helix</keyword>
<dbReference type="Gene3D" id="2.170.120.30">
    <property type="match status" value="2"/>
</dbReference>
<dbReference type="Pfam" id="PF07949">
    <property type="entry name" value="YbbR"/>
    <property type="match status" value="3"/>
</dbReference>
<dbReference type="InterPro" id="IPR053154">
    <property type="entry name" value="c-di-AMP_regulator"/>
</dbReference>
<protein>
    <submittedName>
        <fullName evidence="2">YbbR domain-containing protein</fullName>
    </submittedName>
</protein>
<dbReference type="PANTHER" id="PTHR37804:SF1">
    <property type="entry name" value="CDAA REGULATORY PROTEIN CDAR"/>
    <property type="match status" value="1"/>
</dbReference>
<feature type="transmembrane region" description="Helical" evidence="1">
    <location>
        <begin position="9"/>
        <end position="28"/>
    </location>
</feature>
<dbReference type="OrthoDB" id="2960905at2"/>
<organism evidence="2 3">
    <name type="scientific">Pelagirhabdus alkalitolerans</name>
    <dbReference type="NCBI Taxonomy" id="1612202"/>
    <lineage>
        <taxon>Bacteria</taxon>
        <taxon>Bacillati</taxon>
        <taxon>Bacillota</taxon>
        <taxon>Bacilli</taxon>
        <taxon>Bacillales</taxon>
        <taxon>Bacillaceae</taxon>
        <taxon>Pelagirhabdus</taxon>
    </lineage>
</organism>
<sequence length="414" mass="45692">MNDWLNKPWVIRIVSLFLAVLTFFVISFDNQDMRTADIGGLDSIFNNSQETEILEDVPVNIMIDEEEYVVSGVPEFVTMTLEGTVSVVQSTATQRNFDVFVDLEGLEPGTHVVPIEYDGISNRLNVGIEPSQVEISIEERATETFDVQVDYTNEEQIEPGFEIVSENVSPGTVQVTSSESVIDRISVVKVYVDVEGIGESLEITDVPVRVYDNEGNQLNARIEPETVSIDLEVASPHESVPINIDTTGELPDNLQLTSIESDIDEVDVYASEDDLETITEIDTEPIDLSEITESTTIDVDLVMPDNARMLSQNSITLNVEVEETTDVTIENVEIDVDNLSDDLTATILDPDTGVIDVSINGFPSEISDLDAASFELVVDLDGFNVGEYEVPIEIEEPEDVDASLEQEEAVVEIE</sequence>
<dbReference type="Proteomes" id="UP000242949">
    <property type="component" value="Unassembled WGS sequence"/>
</dbReference>
<proteinExistence type="predicted"/>
<evidence type="ECO:0000313" key="3">
    <source>
        <dbReference type="Proteomes" id="UP000242949"/>
    </source>
</evidence>
<dbReference type="STRING" id="1612202.SAMN05421734_105207"/>
<dbReference type="Gene3D" id="2.170.120.40">
    <property type="entry name" value="YbbR-like domain"/>
    <property type="match status" value="2"/>
</dbReference>
<evidence type="ECO:0000313" key="2">
    <source>
        <dbReference type="EMBL" id="SDC24474.1"/>
    </source>
</evidence>
<dbReference type="InterPro" id="IPR012505">
    <property type="entry name" value="YbbR"/>
</dbReference>
<keyword evidence="3" id="KW-1185">Reference proteome</keyword>